<name>A0AAU1IBK5_9ACTN</name>
<accession>A0AAU1IBK5</accession>
<dbReference type="EMBL" id="CP108140">
    <property type="protein sequence ID" value="WTP92453.1"/>
    <property type="molecule type" value="Genomic_DNA"/>
</dbReference>
<sequence length="60" mass="6379">MTMDIAGEVILAALALRVFGRDAVVLLRRLAAAGVRAGISEMRRDLPKGAKDPHHEGQAS</sequence>
<organism evidence="1">
    <name type="scientific">Streptomyces sp. NBC_00180</name>
    <dbReference type="NCBI Taxonomy" id="2903632"/>
    <lineage>
        <taxon>Bacteria</taxon>
        <taxon>Bacillati</taxon>
        <taxon>Actinomycetota</taxon>
        <taxon>Actinomycetes</taxon>
        <taxon>Kitasatosporales</taxon>
        <taxon>Streptomycetaceae</taxon>
        <taxon>Streptomyces</taxon>
    </lineage>
</organism>
<proteinExistence type="predicted"/>
<gene>
    <name evidence="1" type="ORF">OG477_19480</name>
</gene>
<reference evidence="1" key="1">
    <citation type="submission" date="2022-10" db="EMBL/GenBank/DDBJ databases">
        <title>The complete genomes of actinobacterial strains from the NBC collection.</title>
        <authorList>
            <person name="Joergensen T.S."/>
            <person name="Alvarez Arevalo M."/>
            <person name="Sterndorff E.B."/>
            <person name="Faurdal D."/>
            <person name="Vuksanovic O."/>
            <person name="Mourched A.-S."/>
            <person name="Charusanti P."/>
            <person name="Shaw S."/>
            <person name="Blin K."/>
            <person name="Weber T."/>
        </authorList>
    </citation>
    <scope>NUCLEOTIDE SEQUENCE</scope>
    <source>
        <strain evidence="1">NBC 00180</strain>
    </source>
</reference>
<evidence type="ECO:0000313" key="1">
    <source>
        <dbReference type="EMBL" id="WTP92453.1"/>
    </source>
</evidence>
<dbReference type="AlphaFoldDB" id="A0AAU1IBK5"/>
<protein>
    <submittedName>
        <fullName evidence="1">Uncharacterized protein</fullName>
    </submittedName>
</protein>